<dbReference type="InterPro" id="IPR029033">
    <property type="entry name" value="His_PPase_superfam"/>
</dbReference>
<dbReference type="GeneID" id="80519040"/>
<dbReference type="CDD" id="cd07040">
    <property type="entry name" value="HP"/>
    <property type="match status" value="1"/>
</dbReference>
<organism evidence="1">
    <name type="scientific">Tupanvirus soda lake</name>
    <dbReference type="NCBI Taxonomy" id="2126985"/>
    <lineage>
        <taxon>Viruses</taxon>
        <taxon>Varidnaviria</taxon>
        <taxon>Bamfordvirae</taxon>
        <taxon>Nucleocytoviricota</taxon>
        <taxon>Megaviricetes</taxon>
        <taxon>Imitervirales</taxon>
        <taxon>Mimiviridae</taxon>
        <taxon>Megamimivirinae</taxon>
        <taxon>Tupanvirus</taxon>
        <taxon>Tupanvirus salinum</taxon>
    </lineage>
</organism>
<name>A0A6N1NMD3_9VIRU</name>
<protein>
    <recommendedName>
        <fullName evidence="2">Protein kinase domain-containing protein</fullName>
    </recommendedName>
</protein>
<dbReference type="SUPFAM" id="SSF56112">
    <property type="entry name" value="Protein kinase-like (PK-like)"/>
    <property type="match status" value="2"/>
</dbReference>
<dbReference type="EMBL" id="KY523104">
    <property type="protein sequence ID" value="QKU35604.1"/>
    <property type="molecule type" value="Genomic_DNA"/>
</dbReference>
<dbReference type="SUPFAM" id="SSF53254">
    <property type="entry name" value="Phosphoglycerate mutase-like"/>
    <property type="match status" value="1"/>
</dbReference>
<reference evidence="1" key="2">
    <citation type="journal article" date="2018" name="Nat. Commun.">
        <title>Tailed giant Tupanvirus possesses the most complete translational apparatus of the known virosphere.</title>
        <authorList>
            <person name="Abrahao J."/>
            <person name="Silva L."/>
            <person name="Silva L.S."/>
            <person name="Khalil J.Y.B."/>
            <person name="Rodrigues R."/>
            <person name="Arantes T."/>
            <person name="Assis F."/>
            <person name="Boratto P."/>
            <person name="Andrade M."/>
            <person name="Kroon E.G."/>
            <person name="Ribeiro B."/>
            <person name="Bergier I."/>
            <person name="Seligmann H."/>
            <person name="Ghigo E."/>
            <person name="Colson P."/>
            <person name="Levasseur A."/>
            <person name="Kroemer G."/>
            <person name="Raoult D."/>
            <person name="La Scola B."/>
        </authorList>
    </citation>
    <scope>NUCLEOTIDE SEQUENCE [LARGE SCALE GENOMIC DNA]</scope>
    <source>
        <strain evidence="1">Soda lake</strain>
    </source>
</reference>
<evidence type="ECO:0000313" key="1">
    <source>
        <dbReference type="EMBL" id="QKU35604.1"/>
    </source>
</evidence>
<dbReference type="Gene3D" id="3.40.50.1240">
    <property type="entry name" value="Phosphoglycerate mutase-like"/>
    <property type="match status" value="1"/>
</dbReference>
<accession>A0A6N1NMD3</accession>
<reference evidence="1" key="1">
    <citation type="submission" date="2017-01" db="EMBL/GenBank/DDBJ databases">
        <authorList>
            <person name="Assis F.L."/>
            <person name="Abrahao J.S."/>
            <person name="Silva L."/>
            <person name="Khalil J.B."/>
            <person name="Rodrigues R."/>
            <person name="Silva L.S."/>
            <person name="Arantes T."/>
            <person name="Boratto P."/>
            <person name="Andrade M."/>
            <person name="Kroon E.G."/>
            <person name="Ribeiro B."/>
            <person name="Bergier I."/>
            <person name="Seligmann H."/>
            <person name="Ghigo E."/>
            <person name="Colson P."/>
            <person name="Levasseur A."/>
            <person name="Raoult D."/>
            <person name="Scola B.L."/>
        </authorList>
    </citation>
    <scope>NUCLEOTIDE SEQUENCE</scope>
    <source>
        <strain evidence="1">Soda lake</strain>
    </source>
</reference>
<proteinExistence type="predicted"/>
<sequence>MEVILSKTYISDQELANDFETLPKTKYFFESMRKLNTITPLLTNAKTTNLDAINEIENFFYYDEPNLTIIAHDAAIKLGDRKKINIGTIPCIISHYDKIEKRISFRIIFFDDSESSDNATLQQNSYKIKNNEDINDISKGYLYAFSNDIMNDTYINAIIKILSQRHIASNNFSDNYITFFVKNEGYQIKNFSETNLTNFIDTLEINREVITDILKNVLAFLSTLKTNEYGFVHGNLVTDNIYVNIDRDNNYFYQIGNFHDSSIFYNGIRFANRNNINNKILYNINDGYYRAPEKIKSYIPMHGSHDIYVFMLSLLEKESIFNFFKKDQDFFRNIYGELFSENEIEILLSKLTEKQRVLQQIIENEDFSKIKNEKEFINDMIILNYDDFKKKHKNINSLIFYDKYYRKKSPIFKLVTQFYDTKKYLEISNFNLKLNIDGFYDKIIGTNPTTLDLDNSDLPYKRFPNRYFQLSLKGFNGEYHLCLSGCKNNLDIPEAQKNTICRTNRYSKTGITLTKKYYDWDYCKPDVNVYEMSQYKILSRLLSYYRLDGTIDNSKLNNDPYWKILLNMIIDTKLLIPYFDCSNDFIIRSNILPVNSASRSRQFVDVDLGNIYETLNLHHNNLAIDEFIDNISIETNEKYMMKPALLNLIKDVLSKLRKQAFAKVNGLSDGKYVTDIFNAYINNEQKIYQLTDKLLYNNYTPNISSLLIHAECKVEDADIYYNHLVKYTDNFGNTYQDRMGDYFNDTIKINSSSLQSLYSFKIFLLELLKGSIELDKLIEQNIAKIDDDSFVFNFYAIIIQIAYTLECFYRIGLVHNDLHTGNVFVEYLPAPVNFKYILTDDSGERIIKIINIRTRYFVRIFDFDRSYTYPKNHKYLTIKVDKIYKVSEIPSENDYSASPLARKYDFSYVCRWIAYIFGNTISKGRIKDMIRDIVGDYAYGLHRPPVYYKSQPEIEVRATYESVTPFEWLTSLDIDNEIIKTNFDITNLKIEDDSYIFILPDASTEYLSNEFKKNNDWSGKSIDQKINICSPIIKNFDSHHIIDKLNILCRTKIAQLDIDWVRHGESCANLDQKINVDLDEYPNRPFGYDKYNYSNNKEHLAPVKNKMGIDTKLKAGWKYEPNLSYIGMQQAILLGTNFISTQPPYNIIICSPLTRTIMTAMLASRNIPGAIVHVVPYISEIQNVFQYIGSDYQNIAVNSKTLKQRILFIKDWLENNWINNFDDIEIMEDLIKIREYLLDNGVDKEEHLIVQIGKALTCKPSIGKTAKNEFENKYSECENIINLVSDVVELLNKRGITDNIFYQKYHMHTIDNFKMFKRGAPVNFKILEKYESIYSQKIKNKDVDAEQYNTRNPNIYKFYTEILPEIVDLSIPNKILCVAHGSLIRKIWLTKNPKSFNDNKTHLKHMKNTNVFRETINYDKSTFKAVYDPQLIRTSYENFEFLNIDVCRTQSIKGIINFNLREPSKSFGKTLKGYVISDIMPLSKMSYDVQFYDDDVYKNNKIPNIIVGGNNNDPYYKKYLKYKSKYFGLKNQITIN</sequence>
<dbReference type="RefSeq" id="YP_010782276.1">
    <property type="nucleotide sequence ID" value="NC_075039.1"/>
</dbReference>
<dbReference type="InterPro" id="IPR011009">
    <property type="entry name" value="Kinase-like_dom_sf"/>
</dbReference>
<evidence type="ECO:0008006" key="2">
    <source>
        <dbReference type="Google" id="ProtNLM"/>
    </source>
</evidence>
<dbReference type="KEGG" id="vg:80519040"/>